<evidence type="ECO:0000313" key="3">
    <source>
        <dbReference type="Proteomes" id="UP001143981"/>
    </source>
</evidence>
<evidence type="ECO:0000313" key="2">
    <source>
        <dbReference type="EMBL" id="KAJ1726433.1"/>
    </source>
</evidence>
<feature type="chain" id="PRO_5040783804" evidence="1">
    <location>
        <begin position="21"/>
        <end position="59"/>
    </location>
</feature>
<protein>
    <submittedName>
        <fullName evidence="2">Uncharacterized protein</fullName>
    </submittedName>
</protein>
<proteinExistence type="predicted"/>
<reference evidence="2" key="1">
    <citation type="submission" date="2022-07" db="EMBL/GenBank/DDBJ databases">
        <title>Phylogenomic reconstructions and comparative analyses of Kickxellomycotina fungi.</title>
        <authorList>
            <person name="Reynolds N.K."/>
            <person name="Stajich J.E."/>
            <person name="Barry K."/>
            <person name="Grigoriev I.V."/>
            <person name="Crous P."/>
            <person name="Smith M.E."/>
        </authorList>
    </citation>
    <scope>NUCLEOTIDE SEQUENCE</scope>
    <source>
        <strain evidence="2">BCRC 34381</strain>
    </source>
</reference>
<dbReference type="Proteomes" id="UP001143981">
    <property type="component" value="Unassembled WGS sequence"/>
</dbReference>
<accession>A0A9W7Y9B8</accession>
<sequence>MTNVLLSLIATTISVALLLGQLVDIDVDLAQIMPLPDDDVYEGFYEDTWSDLNKKELLK</sequence>
<organism evidence="2 3">
    <name type="scientific">Coemansia biformis</name>
    <dbReference type="NCBI Taxonomy" id="1286918"/>
    <lineage>
        <taxon>Eukaryota</taxon>
        <taxon>Fungi</taxon>
        <taxon>Fungi incertae sedis</taxon>
        <taxon>Zoopagomycota</taxon>
        <taxon>Kickxellomycotina</taxon>
        <taxon>Kickxellomycetes</taxon>
        <taxon>Kickxellales</taxon>
        <taxon>Kickxellaceae</taxon>
        <taxon>Coemansia</taxon>
    </lineage>
</organism>
<evidence type="ECO:0000256" key="1">
    <source>
        <dbReference type="SAM" id="SignalP"/>
    </source>
</evidence>
<keyword evidence="3" id="KW-1185">Reference proteome</keyword>
<keyword evidence="1" id="KW-0732">Signal</keyword>
<feature type="signal peptide" evidence="1">
    <location>
        <begin position="1"/>
        <end position="20"/>
    </location>
</feature>
<dbReference type="OrthoDB" id="5512521at2759"/>
<dbReference type="AlphaFoldDB" id="A0A9W7Y9B8"/>
<comment type="caution">
    <text evidence="2">The sequence shown here is derived from an EMBL/GenBank/DDBJ whole genome shotgun (WGS) entry which is preliminary data.</text>
</comment>
<dbReference type="EMBL" id="JANBOI010001566">
    <property type="protein sequence ID" value="KAJ1726433.1"/>
    <property type="molecule type" value="Genomic_DNA"/>
</dbReference>
<gene>
    <name evidence="2" type="ORF">LPJ61_005188</name>
</gene>
<name>A0A9W7Y9B8_9FUNG</name>